<dbReference type="InterPro" id="IPR054560">
    <property type="entry name" value="XylE-like_N"/>
</dbReference>
<evidence type="ECO:0000256" key="8">
    <source>
        <dbReference type="ARBA" id="ARBA00022737"/>
    </source>
</evidence>
<dbReference type="GO" id="GO:0018577">
    <property type="term" value="F:catechol 2,3-dioxygenase activity"/>
    <property type="evidence" value="ECO:0007669"/>
    <property type="project" value="UniProtKB-EC"/>
</dbReference>
<evidence type="ECO:0000256" key="1">
    <source>
        <dbReference type="ARBA" id="ARBA00000163"/>
    </source>
</evidence>
<dbReference type="PANTHER" id="PTHR43279:SF1">
    <property type="entry name" value="CATECHOL-2,3-DIOXYGENASE"/>
    <property type="match status" value="1"/>
</dbReference>
<accession>A0A1G6GWM1</accession>
<dbReference type="PANTHER" id="PTHR43279">
    <property type="entry name" value="CATECHOL-2,3-DIOXYGENASE"/>
    <property type="match status" value="1"/>
</dbReference>
<evidence type="ECO:0000256" key="7">
    <source>
        <dbReference type="ARBA" id="ARBA00022723"/>
    </source>
</evidence>
<evidence type="ECO:0000256" key="4">
    <source>
        <dbReference type="ARBA" id="ARBA00011881"/>
    </source>
</evidence>
<comment type="catalytic activity">
    <reaction evidence="1">
        <text>catechol + O2 = (2Z,4E)-2-hydroxy-6-oxohexa-2,4-dienoate + H(+)</text>
        <dbReference type="Rhea" id="RHEA:17337"/>
        <dbReference type="ChEBI" id="CHEBI:15378"/>
        <dbReference type="ChEBI" id="CHEBI:15379"/>
        <dbReference type="ChEBI" id="CHEBI:18135"/>
        <dbReference type="ChEBI" id="CHEBI:71198"/>
        <dbReference type="EC" id="1.13.11.2"/>
    </reaction>
</comment>
<keyword evidence="10 15" id="KW-0223">Dioxygenase</keyword>
<dbReference type="SUPFAM" id="SSF54593">
    <property type="entry name" value="Glyoxalase/Bleomycin resistance protein/Dihydroxybiphenyl dioxygenase"/>
    <property type="match status" value="1"/>
</dbReference>
<keyword evidence="12 15" id="KW-0408">Iron</keyword>
<dbReference type="InterPro" id="IPR000486">
    <property type="entry name" value="Xdiol_ring_cleave_dOase_1/2"/>
</dbReference>
<comment type="subunit">
    <text evidence="4">Homotetramer.</text>
</comment>
<organism evidence="17 18">
    <name type="scientific">Raineyella antarctica</name>
    <dbReference type="NCBI Taxonomy" id="1577474"/>
    <lineage>
        <taxon>Bacteria</taxon>
        <taxon>Bacillati</taxon>
        <taxon>Actinomycetota</taxon>
        <taxon>Actinomycetes</taxon>
        <taxon>Propionibacteriales</taxon>
        <taxon>Propionibacteriaceae</taxon>
        <taxon>Raineyella</taxon>
    </lineage>
</organism>
<dbReference type="InterPro" id="IPR017624">
    <property type="entry name" value="Catechol_2-3_dOase"/>
</dbReference>
<dbReference type="EMBL" id="FMYF01000005">
    <property type="protein sequence ID" value="SDB86427.1"/>
    <property type="molecule type" value="Genomic_DNA"/>
</dbReference>
<evidence type="ECO:0000259" key="16">
    <source>
        <dbReference type="PROSITE" id="PS51819"/>
    </source>
</evidence>
<dbReference type="Proteomes" id="UP000199086">
    <property type="component" value="Unassembled WGS sequence"/>
</dbReference>
<dbReference type="PROSITE" id="PS00082">
    <property type="entry name" value="EXTRADIOL_DIOXYGENAS"/>
    <property type="match status" value="1"/>
</dbReference>
<dbReference type="NCBIfam" id="TIGR03211">
    <property type="entry name" value="catechol_2_3"/>
    <property type="match status" value="1"/>
</dbReference>
<name>A0A1G6GWM1_9ACTN</name>
<keyword evidence="11 15" id="KW-0560">Oxidoreductase</keyword>
<dbReference type="InterPro" id="IPR029068">
    <property type="entry name" value="Glyas_Bleomycin-R_OHBP_Dase"/>
</dbReference>
<sequence length="305" mass="34230">MAILRMGYAHVRVTDLAEARQHYTQTLGLDEVAAVDNKLYLKGWDEWDHHSVVLEEGGVGVVKFGFKVQYEDDIAQIENRAQKFGVTTERVSKGEEFEVGEILRIHSPSGHFFDIYSEITSGQSDVGNVNPEAFPRDLRGIGAPAIDHALITAEDVGQMERFLHDVFGFWTAEKVATTLDPADQHNIAIWTTGTNQIHQLAVLEGPQAKLHHFAFRLEEGWEITRAADIMAMDDVPIDVGPTRHGITRGKTVYFFDPAGNRNEVFAGGYLSFADRPMVTWTPDMIAKGIFYHARELNERFTTVLT</sequence>
<dbReference type="InterPro" id="IPR004360">
    <property type="entry name" value="Glyas_Fos-R_dOase_dom"/>
</dbReference>
<dbReference type="STRING" id="1577474.GA0111570_105207"/>
<keyword evidence="18" id="KW-1185">Reference proteome</keyword>
<feature type="domain" description="VOC" evidence="16">
    <location>
        <begin position="145"/>
        <end position="267"/>
    </location>
</feature>
<keyword evidence="7" id="KW-0479">Metal-binding</keyword>
<evidence type="ECO:0000256" key="11">
    <source>
        <dbReference type="ARBA" id="ARBA00023002"/>
    </source>
</evidence>
<dbReference type="PROSITE" id="PS51819">
    <property type="entry name" value="VOC"/>
    <property type="match status" value="2"/>
</dbReference>
<evidence type="ECO:0000256" key="10">
    <source>
        <dbReference type="ARBA" id="ARBA00022964"/>
    </source>
</evidence>
<evidence type="ECO:0000256" key="9">
    <source>
        <dbReference type="ARBA" id="ARBA00022797"/>
    </source>
</evidence>
<dbReference type="InterPro" id="IPR037523">
    <property type="entry name" value="VOC_core"/>
</dbReference>
<reference evidence="17 18" key="1">
    <citation type="submission" date="2016-06" db="EMBL/GenBank/DDBJ databases">
        <authorList>
            <person name="Olsen C.W."/>
            <person name="Carey S."/>
            <person name="Hinshaw L."/>
            <person name="Karasin A.I."/>
        </authorList>
    </citation>
    <scope>NUCLEOTIDE SEQUENCE [LARGE SCALE GENOMIC DNA]</scope>
    <source>
        <strain evidence="17 18">LZ-22</strain>
    </source>
</reference>
<evidence type="ECO:0000313" key="17">
    <source>
        <dbReference type="EMBL" id="SDB86427.1"/>
    </source>
</evidence>
<proteinExistence type="inferred from homology"/>
<dbReference type="OrthoDB" id="3827654at2"/>
<dbReference type="AlphaFoldDB" id="A0A1G6GWM1"/>
<gene>
    <name evidence="17" type="ORF">GA0111570_105207</name>
</gene>
<evidence type="ECO:0000256" key="3">
    <source>
        <dbReference type="ARBA" id="ARBA00008784"/>
    </source>
</evidence>
<dbReference type="GO" id="GO:0008198">
    <property type="term" value="F:ferrous iron binding"/>
    <property type="evidence" value="ECO:0007669"/>
    <property type="project" value="InterPro"/>
</dbReference>
<evidence type="ECO:0000256" key="2">
    <source>
        <dbReference type="ARBA" id="ARBA00001954"/>
    </source>
</evidence>
<evidence type="ECO:0000256" key="14">
    <source>
        <dbReference type="ARBA" id="ARBA00031146"/>
    </source>
</evidence>
<evidence type="ECO:0000313" key="18">
    <source>
        <dbReference type="Proteomes" id="UP000199086"/>
    </source>
</evidence>
<feature type="domain" description="VOC" evidence="16">
    <location>
        <begin position="5"/>
        <end position="118"/>
    </location>
</feature>
<evidence type="ECO:0000256" key="15">
    <source>
        <dbReference type="RuleBase" id="RU000683"/>
    </source>
</evidence>
<evidence type="ECO:0000256" key="6">
    <source>
        <dbReference type="ARBA" id="ARBA00022190"/>
    </source>
</evidence>
<dbReference type="RefSeq" id="WP_092609855.1">
    <property type="nucleotide sequence ID" value="NZ_FMYF01000005.1"/>
</dbReference>
<evidence type="ECO:0000256" key="12">
    <source>
        <dbReference type="ARBA" id="ARBA00023004"/>
    </source>
</evidence>
<comment type="similarity">
    <text evidence="3 15">Belongs to the extradiol ring-cleavage dioxygenase family.</text>
</comment>
<dbReference type="Pfam" id="PF00903">
    <property type="entry name" value="Glyoxalase"/>
    <property type="match status" value="1"/>
</dbReference>
<dbReference type="Pfam" id="PF22247">
    <property type="entry name" value="Diox-like_N"/>
    <property type="match status" value="1"/>
</dbReference>
<comment type="cofactor">
    <cofactor evidence="2 15">
        <name>Fe(2+)</name>
        <dbReference type="ChEBI" id="CHEBI:29033"/>
    </cofactor>
</comment>
<evidence type="ECO:0000256" key="5">
    <source>
        <dbReference type="ARBA" id="ARBA00013117"/>
    </source>
</evidence>
<evidence type="ECO:0000256" key="13">
    <source>
        <dbReference type="ARBA" id="ARBA00030369"/>
    </source>
</evidence>
<dbReference type="EC" id="1.13.11.2" evidence="5"/>
<keyword evidence="8" id="KW-0677">Repeat</keyword>
<protein>
    <recommendedName>
        <fullName evidence="6">Metapyrocatechase</fullName>
        <ecNumber evidence="5">1.13.11.2</ecNumber>
    </recommendedName>
    <alternativeName>
        <fullName evidence="14">CatO2ase</fullName>
    </alternativeName>
    <alternativeName>
        <fullName evidence="13">Catechol 2,3-dioxygenase</fullName>
    </alternativeName>
</protein>
<dbReference type="Gene3D" id="3.10.180.10">
    <property type="entry name" value="2,3-Dihydroxybiphenyl 1,2-Dioxygenase, domain 1"/>
    <property type="match status" value="2"/>
</dbReference>
<keyword evidence="9 15" id="KW-0058">Aromatic hydrocarbons catabolism</keyword>